<keyword evidence="4" id="KW-1185">Reference proteome</keyword>
<dbReference type="RefSeq" id="WP_095414935.1">
    <property type="nucleotide sequence ID" value="NZ_CP018477.1"/>
</dbReference>
<reference evidence="3 4" key="1">
    <citation type="journal article" name="Front. Microbiol.">
        <title>Sugar Metabolism of the First Thermophilic Planctomycete Thermogutta terrifontis: Comparative Genomic and Transcriptomic Approaches.</title>
        <authorList>
            <person name="Elcheninov A.G."/>
            <person name="Menzel P."/>
            <person name="Gudbergsdottir S.R."/>
            <person name="Slesarev A.I."/>
            <person name="Kadnikov V.V."/>
            <person name="Krogh A."/>
            <person name="Bonch-Osmolovskaya E.A."/>
            <person name="Peng X."/>
            <person name="Kublanov I.V."/>
        </authorList>
    </citation>
    <scope>NUCLEOTIDE SEQUENCE [LARGE SCALE GENOMIC DNA]</scope>
    <source>
        <strain evidence="3 4">R1</strain>
    </source>
</reference>
<dbReference type="PROSITE" id="PS51708">
    <property type="entry name" value="CHAD"/>
    <property type="match status" value="1"/>
</dbReference>
<organism evidence="3 4">
    <name type="scientific">Thermogutta terrifontis</name>
    <dbReference type="NCBI Taxonomy" id="1331910"/>
    <lineage>
        <taxon>Bacteria</taxon>
        <taxon>Pseudomonadati</taxon>
        <taxon>Planctomycetota</taxon>
        <taxon>Planctomycetia</taxon>
        <taxon>Pirellulales</taxon>
        <taxon>Thermoguttaceae</taxon>
        <taxon>Thermogutta</taxon>
    </lineage>
</organism>
<dbReference type="InterPro" id="IPR007899">
    <property type="entry name" value="CHAD_dom"/>
</dbReference>
<evidence type="ECO:0000313" key="4">
    <source>
        <dbReference type="Proteomes" id="UP000215086"/>
    </source>
</evidence>
<dbReference type="AlphaFoldDB" id="A0A286RFG7"/>
<dbReference type="Pfam" id="PF05235">
    <property type="entry name" value="CHAD"/>
    <property type="match status" value="1"/>
</dbReference>
<dbReference type="Gene3D" id="1.40.20.10">
    <property type="entry name" value="CHAD domain"/>
    <property type="match status" value="1"/>
</dbReference>
<feature type="domain" description="CHAD" evidence="2">
    <location>
        <begin position="6"/>
        <end position="316"/>
    </location>
</feature>
<proteinExistence type="predicted"/>
<evidence type="ECO:0000313" key="3">
    <source>
        <dbReference type="EMBL" id="ASV74682.1"/>
    </source>
</evidence>
<name>A0A286RFG7_9BACT</name>
<dbReference type="OrthoDB" id="250924at2"/>
<dbReference type="PANTHER" id="PTHR39339">
    <property type="entry name" value="SLR1444 PROTEIN"/>
    <property type="match status" value="1"/>
</dbReference>
<gene>
    <name evidence="3" type="ORF">THTE_2080</name>
</gene>
<dbReference type="PANTHER" id="PTHR39339:SF1">
    <property type="entry name" value="CHAD DOMAIN-CONTAINING PROTEIN"/>
    <property type="match status" value="1"/>
</dbReference>
<dbReference type="EMBL" id="CP018477">
    <property type="protein sequence ID" value="ASV74682.1"/>
    <property type="molecule type" value="Genomic_DNA"/>
</dbReference>
<accession>A0A286RFG7</accession>
<feature type="region of interest" description="Disordered" evidence="1">
    <location>
        <begin position="321"/>
        <end position="343"/>
    </location>
</feature>
<dbReference type="Proteomes" id="UP000215086">
    <property type="component" value="Chromosome"/>
</dbReference>
<evidence type="ECO:0000256" key="1">
    <source>
        <dbReference type="SAM" id="MobiDB-lite"/>
    </source>
</evidence>
<dbReference type="KEGG" id="ttf:THTE_2080"/>
<protein>
    <recommendedName>
        <fullName evidence="2">CHAD domain-containing protein</fullName>
    </recommendedName>
</protein>
<dbReference type="SMART" id="SM00880">
    <property type="entry name" value="CHAD"/>
    <property type="match status" value="1"/>
</dbReference>
<dbReference type="InterPro" id="IPR038186">
    <property type="entry name" value="CHAD_dom_sf"/>
</dbReference>
<evidence type="ECO:0000259" key="2">
    <source>
        <dbReference type="PROSITE" id="PS51708"/>
    </source>
</evidence>
<sequence length="343" mass="39719">MGAQFQHSLLLLTQQYLRRHARRLARSLRGAFDGANVEAIHQVRVACRRLRAGFRVFHDILGRTRVRRWRRSIRLLAKKLGEARDLDVEIQATLERLAQIHDVHMIPGVAYWLAHLERERARLQPKVRRAVRKFLRSGTLGNMRRWWRRSVVTPACQSEPTSDRTRDAAQMALQICILQRRLDAFQKASASLSDPADQEGHHVFRIRAKKLRYSLEALLPVLGSTAEVAVEALKQIQGWAGEIHDYDVWSARLDKAMRRVESGDPMAPRWLNPHRLVPGLTALHEYYRQARIQVFDRLREFCTQEKLRNLWRSLEQSHFHGDCRESGETSAAPVCDGLDGQRS</sequence>